<keyword evidence="3 4" id="KW-0472">Membrane</keyword>
<dbReference type="SMART" id="SM00116">
    <property type="entry name" value="CBS"/>
    <property type="match status" value="2"/>
</dbReference>
<protein>
    <submittedName>
        <fullName evidence="6">Hemolysin family protein</fullName>
    </submittedName>
</protein>
<organism evidence="6 7">
    <name type="scientific">Nostocoides veronense</name>
    <dbReference type="NCBI Taxonomy" id="330836"/>
    <lineage>
        <taxon>Bacteria</taxon>
        <taxon>Bacillati</taxon>
        <taxon>Actinomycetota</taxon>
        <taxon>Actinomycetes</taxon>
        <taxon>Micrococcales</taxon>
        <taxon>Intrasporangiaceae</taxon>
        <taxon>Nostocoides</taxon>
    </lineage>
</organism>
<accession>A0ABP4Y4H6</accession>
<reference evidence="7" key="1">
    <citation type="journal article" date="2019" name="Int. J. Syst. Evol. Microbiol.">
        <title>The Global Catalogue of Microorganisms (GCM) 10K type strain sequencing project: providing services to taxonomists for standard genome sequencing and annotation.</title>
        <authorList>
            <consortium name="The Broad Institute Genomics Platform"/>
            <consortium name="The Broad Institute Genome Sequencing Center for Infectious Disease"/>
            <person name="Wu L."/>
            <person name="Ma J."/>
        </authorList>
    </citation>
    <scope>NUCLEOTIDE SEQUENCE [LARGE SCALE GENOMIC DNA]</scope>
    <source>
        <strain evidence="7">JCM 15592</strain>
    </source>
</reference>
<comment type="caution">
    <text evidence="6">The sequence shown here is derived from an EMBL/GenBank/DDBJ whole genome shotgun (WGS) entry which is preliminary data.</text>
</comment>
<evidence type="ECO:0000256" key="1">
    <source>
        <dbReference type="ARBA" id="ARBA00004651"/>
    </source>
</evidence>
<evidence type="ECO:0000313" key="6">
    <source>
        <dbReference type="EMBL" id="GAA1798099.1"/>
    </source>
</evidence>
<dbReference type="InterPro" id="IPR002550">
    <property type="entry name" value="CNNM"/>
</dbReference>
<evidence type="ECO:0000259" key="5">
    <source>
        <dbReference type="PROSITE" id="PS51846"/>
    </source>
</evidence>
<keyword evidence="7" id="KW-1185">Reference proteome</keyword>
<dbReference type="InterPro" id="IPR000644">
    <property type="entry name" value="CBS_dom"/>
</dbReference>
<evidence type="ECO:0000256" key="2">
    <source>
        <dbReference type="ARBA" id="ARBA00022475"/>
    </source>
</evidence>
<feature type="transmembrane region" description="Helical" evidence="4">
    <location>
        <begin position="97"/>
        <end position="118"/>
    </location>
</feature>
<name>A0ABP4Y4H6_9MICO</name>
<dbReference type="Proteomes" id="UP001499938">
    <property type="component" value="Unassembled WGS sequence"/>
</dbReference>
<evidence type="ECO:0000313" key="7">
    <source>
        <dbReference type="Proteomes" id="UP001499938"/>
    </source>
</evidence>
<evidence type="ECO:0000256" key="4">
    <source>
        <dbReference type="SAM" id="Phobius"/>
    </source>
</evidence>
<feature type="transmembrane region" description="Helical" evidence="4">
    <location>
        <begin position="6"/>
        <end position="28"/>
    </location>
</feature>
<comment type="subcellular location">
    <subcellularLocation>
        <location evidence="1">Cell membrane</location>
        <topology evidence="1">Multi-pass membrane protein</topology>
    </subcellularLocation>
</comment>
<gene>
    <name evidence="6" type="ORF">GCM10009811_22670</name>
</gene>
<evidence type="ECO:0000256" key="3">
    <source>
        <dbReference type="PROSITE-ProRule" id="PRU01193"/>
    </source>
</evidence>
<dbReference type="Pfam" id="PF01595">
    <property type="entry name" value="CNNM"/>
    <property type="match status" value="1"/>
</dbReference>
<dbReference type="PANTHER" id="PTHR43099:SF5">
    <property type="entry name" value="HLYC_CORC FAMILY TRANSPORTER"/>
    <property type="match status" value="1"/>
</dbReference>
<sequence length="333" mass="34804">MSGSVVLVVTIAIIALSAFFVAVEFALMAARRHRLEEKAAHSRSARAAVRSSSELTLLLAGSQLGITACTLALGAITKPWVHHAITPWLETLGMPHGSANVVSFVLALFIVTFLHLVIGEMAPKSWAIAHPEFVATTLALPMRAFMVVTRPMLRVLNGAANALVRRLGVQPVDELSIAGDPQALRALVEHSANVGALEASYSASITRALVLGEITLGDVLPQGGGITAVSGSATVADVQEATRRSGHLRVVIRDGDAVRGVVHVRDTLGVTDPGAFAAPLARPVLDLDRSTLVHEAFAQMREASTQLVAVRAGGHLVGVVTLADILPSLLPAG</sequence>
<proteinExistence type="predicted"/>
<dbReference type="InterPro" id="IPR046342">
    <property type="entry name" value="CBS_dom_sf"/>
</dbReference>
<dbReference type="Pfam" id="PF00571">
    <property type="entry name" value="CBS"/>
    <property type="match status" value="1"/>
</dbReference>
<dbReference type="Gene3D" id="3.90.1280.20">
    <property type="match status" value="1"/>
</dbReference>
<dbReference type="RefSeq" id="WP_344085185.1">
    <property type="nucleotide sequence ID" value="NZ_BAAAPO010000037.1"/>
</dbReference>
<dbReference type="Gene3D" id="3.10.580.10">
    <property type="entry name" value="CBS-domain"/>
    <property type="match status" value="1"/>
</dbReference>
<dbReference type="InterPro" id="IPR051676">
    <property type="entry name" value="UPF0053_domain"/>
</dbReference>
<dbReference type="SUPFAM" id="SSF54631">
    <property type="entry name" value="CBS-domain pair"/>
    <property type="match status" value="1"/>
</dbReference>
<feature type="transmembrane region" description="Helical" evidence="4">
    <location>
        <begin position="55"/>
        <end position="77"/>
    </location>
</feature>
<dbReference type="PANTHER" id="PTHR43099">
    <property type="entry name" value="UPF0053 PROTEIN YRKA"/>
    <property type="match status" value="1"/>
</dbReference>
<dbReference type="PROSITE" id="PS51846">
    <property type="entry name" value="CNNM"/>
    <property type="match status" value="1"/>
</dbReference>
<keyword evidence="2" id="KW-1003">Cell membrane</keyword>
<dbReference type="EMBL" id="BAAAPO010000037">
    <property type="protein sequence ID" value="GAA1798099.1"/>
    <property type="molecule type" value="Genomic_DNA"/>
</dbReference>
<feature type="domain" description="CNNM transmembrane" evidence="5">
    <location>
        <begin position="1"/>
        <end position="201"/>
    </location>
</feature>
<keyword evidence="3 4" id="KW-0812">Transmembrane</keyword>
<keyword evidence="3 4" id="KW-1133">Transmembrane helix</keyword>